<proteinExistence type="predicted"/>
<accession>A0A2G8SG10</accession>
<feature type="region of interest" description="Disordered" evidence="1">
    <location>
        <begin position="83"/>
        <end position="107"/>
    </location>
</feature>
<evidence type="ECO:0000256" key="1">
    <source>
        <dbReference type="SAM" id="MobiDB-lite"/>
    </source>
</evidence>
<keyword evidence="3" id="KW-1185">Reference proteome</keyword>
<organism evidence="2 3">
    <name type="scientific">Ganoderma sinense ZZ0214-1</name>
    <dbReference type="NCBI Taxonomy" id="1077348"/>
    <lineage>
        <taxon>Eukaryota</taxon>
        <taxon>Fungi</taxon>
        <taxon>Dikarya</taxon>
        <taxon>Basidiomycota</taxon>
        <taxon>Agaricomycotina</taxon>
        <taxon>Agaricomycetes</taxon>
        <taxon>Polyporales</taxon>
        <taxon>Polyporaceae</taxon>
        <taxon>Ganoderma</taxon>
    </lineage>
</organism>
<gene>
    <name evidence="2" type="ORF">GSI_04825</name>
</gene>
<dbReference type="AlphaFoldDB" id="A0A2G8SG10"/>
<sequence>MNPASVLSENQLLMQLPTNSRIVSPSGKVLLKCPDGRWCNLTASGVTNAYLQAGHTGSIPAGSLAYFPNEPRRPCYVKHPDGNWLDPSSTGGPSAGNHLHNQPPAGPSTTLQILPHTLYRRGPAPVDHCLVLFNVYMSEAESGQVPDLDMPAYSGELAAKEKATIRFNLLEEGAATGYKPKQCNLQRYGEPIMRGQLAQSIAEELRRLLAALDEVGRPLRSPSGRRLAFEDVILVDVRRVSQGSLQPTLATRIA</sequence>
<protein>
    <submittedName>
        <fullName evidence="2">Uncharacterized protein</fullName>
    </submittedName>
</protein>
<dbReference type="OrthoDB" id="2758769at2759"/>
<name>A0A2G8SG10_9APHY</name>
<reference evidence="2 3" key="1">
    <citation type="journal article" date="2015" name="Sci. Rep.">
        <title>Chromosome-level genome map provides insights into diverse defense mechanisms in the medicinal fungus Ganoderma sinense.</title>
        <authorList>
            <person name="Zhu Y."/>
            <person name="Xu J."/>
            <person name="Sun C."/>
            <person name="Zhou S."/>
            <person name="Xu H."/>
            <person name="Nelson D.R."/>
            <person name="Qian J."/>
            <person name="Song J."/>
            <person name="Luo H."/>
            <person name="Xiang L."/>
            <person name="Li Y."/>
            <person name="Xu Z."/>
            <person name="Ji A."/>
            <person name="Wang L."/>
            <person name="Lu S."/>
            <person name="Hayward A."/>
            <person name="Sun W."/>
            <person name="Li X."/>
            <person name="Schwartz D.C."/>
            <person name="Wang Y."/>
            <person name="Chen S."/>
        </authorList>
    </citation>
    <scope>NUCLEOTIDE SEQUENCE [LARGE SCALE GENOMIC DNA]</scope>
    <source>
        <strain evidence="2 3">ZZ0214-1</strain>
    </source>
</reference>
<evidence type="ECO:0000313" key="2">
    <source>
        <dbReference type="EMBL" id="PIL32710.1"/>
    </source>
</evidence>
<comment type="caution">
    <text evidence="2">The sequence shown here is derived from an EMBL/GenBank/DDBJ whole genome shotgun (WGS) entry which is preliminary data.</text>
</comment>
<dbReference type="Proteomes" id="UP000230002">
    <property type="component" value="Unassembled WGS sequence"/>
</dbReference>
<dbReference type="EMBL" id="AYKW01000009">
    <property type="protein sequence ID" value="PIL32710.1"/>
    <property type="molecule type" value="Genomic_DNA"/>
</dbReference>
<evidence type="ECO:0000313" key="3">
    <source>
        <dbReference type="Proteomes" id="UP000230002"/>
    </source>
</evidence>